<dbReference type="Proteomes" id="UP000005206">
    <property type="component" value="Chromosome 7"/>
</dbReference>
<dbReference type="EMBL" id="GG698958">
    <property type="protein sequence ID" value="EEU34681.1"/>
    <property type="molecule type" value="Genomic_DNA"/>
</dbReference>
<accession>C7ZMR4</accession>
<keyword evidence="3" id="KW-1185">Reference proteome</keyword>
<dbReference type="FunCoup" id="C7ZMR4">
    <property type="interactions" value="265"/>
</dbReference>
<dbReference type="STRING" id="660122.C7ZMR4"/>
<dbReference type="Pfam" id="PF01738">
    <property type="entry name" value="DLH"/>
    <property type="match status" value="1"/>
</dbReference>
<dbReference type="InterPro" id="IPR029058">
    <property type="entry name" value="AB_hydrolase_fold"/>
</dbReference>
<dbReference type="SUPFAM" id="SSF53474">
    <property type="entry name" value="alpha/beta-Hydrolases"/>
    <property type="match status" value="1"/>
</dbReference>
<feature type="domain" description="Dienelactone hydrolase" evidence="1">
    <location>
        <begin position="31"/>
        <end position="228"/>
    </location>
</feature>
<dbReference type="VEuPathDB" id="FungiDB:NECHADRAFT_94828"/>
<dbReference type="PANTHER" id="PTHR17630">
    <property type="entry name" value="DIENELACTONE HYDROLASE"/>
    <property type="match status" value="1"/>
</dbReference>
<evidence type="ECO:0000313" key="3">
    <source>
        <dbReference type="Proteomes" id="UP000005206"/>
    </source>
</evidence>
<dbReference type="PANTHER" id="PTHR17630:SF44">
    <property type="entry name" value="PROTEIN AIM2"/>
    <property type="match status" value="1"/>
</dbReference>
<dbReference type="InterPro" id="IPR002925">
    <property type="entry name" value="Dienelactn_hydro"/>
</dbReference>
<sequence length="254" mass="27598">MSSRPPAACCATGTLHQGTPVGTMVKIDGKIDGYRAKPSAQTRTAILYIPDIVGIWQNSKLMADAFAEQGYVCLVVDIFNGDPAPLNMPDGFDIMGWLTKGSQGDKLLARLAILSGRNLVSGCGGAVHRWPLPLVVAWFKSHPSFVEEQELSAVVGPLSIAAAEHDDIFPVEKRHESEAILSKSKNEWQINLFSGVHHGFAVRGDMSDSKQRFAKEQAFNQAVAWFKTKYQEQALNSYPEVSASILAAISLPDS</sequence>
<organism evidence="2 3">
    <name type="scientific">Fusarium vanettenii (strain ATCC MYA-4622 / CBS 123669 / FGSC 9596 / NRRL 45880 / 77-13-4)</name>
    <name type="common">Fusarium solani subsp. pisi</name>
    <dbReference type="NCBI Taxonomy" id="660122"/>
    <lineage>
        <taxon>Eukaryota</taxon>
        <taxon>Fungi</taxon>
        <taxon>Dikarya</taxon>
        <taxon>Ascomycota</taxon>
        <taxon>Pezizomycotina</taxon>
        <taxon>Sordariomycetes</taxon>
        <taxon>Hypocreomycetidae</taxon>
        <taxon>Hypocreales</taxon>
        <taxon>Nectriaceae</taxon>
        <taxon>Fusarium</taxon>
        <taxon>Fusarium solani species complex</taxon>
        <taxon>Fusarium vanettenii</taxon>
    </lineage>
</organism>
<evidence type="ECO:0000313" key="2">
    <source>
        <dbReference type="EMBL" id="EEU34681.1"/>
    </source>
</evidence>
<dbReference type="HOGENOM" id="CLU_054590_2_1_1"/>
<gene>
    <name evidence="2" type="ORF">NECHADRAFT_94828</name>
</gene>
<proteinExistence type="predicted"/>
<protein>
    <recommendedName>
        <fullName evidence="1">Dienelactone hydrolase domain-containing protein</fullName>
    </recommendedName>
</protein>
<dbReference type="OMA" id="PKQKWAK"/>
<dbReference type="GO" id="GO:0016787">
    <property type="term" value="F:hydrolase activity"/>
    <property type="evidence" value="ECO:0007669"/>
    <property type="project" value="InterPro"/>
</dbReference>
<dbReference type="AlphaFoldDB" id="C7ZMR4"/>
<dbReference type="eggNOG" id="KOG3043">
    <property type="taxonomic scope" value="Eukaryota"/>
</dbReference>
<dbReference type="GeneID" id="9678825"/>
<name>C7ZMR4_FUSV7</name>
<reference evidence="2 3" key="1">
    <citation type="journal article" date="2009" name="PLoS Genet.">
        <title>The genome of Nectria haematococca: contribution of supernumerary chromosomes to gene expansion.</title>
        <authorList>
            <person name="Coleman J.J."/>
            <person name="Rounsley S.D."/>
            <person name="Rodriguez-Carres M."/>
            <person name="Kuo A."/>
            <person name="Wasmann C.C."/>
            <person name="Grimwood J."/>
            <person name="Schmutz J."/>
            <person name="Taga M."/>
            <person name="White G.J."/>
            <person name="Zhou S."/>
            <person name="Schwartz D.C."/>
            <person name="Freitag M."/>
            <person name="Ma L.J."/>
            <person name="Danchin E.G."/>
            <person name="Henrissat B."/>
            <person name="Coutinho P.M."/>
            <person name="Nelson D.R."/>
            <person name="Straney D."/>
            <person name="Napoli C.A."/>
            <person name="Barker B.M."/>
            <person name="Gribskov M."/>
            <person name="Rep M."/>
            <person name="Kroken S."/>
            <person name="Molnar I."/>
            <person name="Rensing C."/>
            <person name="Kennell J.C."/>
            <person name="Zamora J."/>
            <person name="Farman M.L."/>
            <person name="Selker E.U."/>
            <person name="Salamov A."/>
            <person name="Shapiro H."/>
            <person name="Pangilinan J."/>
            <person name="Lindquist E."/>
            <person name="Lamers C."/>
            <person name="Grigoriev I.V."/>
            <person name="Geiser D.M."/>
            <person name="Covert S.F."/>
            <person name="Temporini E."/>
            <person name="Vanetten H.D."/>
        </authorList>
    </citation>
    <scope>NUCLEOTIDE SEQUENCE [LARGE SCALE GENOMIC DNA]</scope>
    <source>
        <strain evidence="3">ATCC MYA-4622 / CBS 123669 / FGSC 9596 / NRRL 45880 / 77-13-4</strain>
    </source>
</reference>
<dbReference type="InParanoid" id="C7ZMR4"/>
<dbReference type="OrthoDB" id="17560at2759"/>
<dbReference type="RefSeq" id="XP_003040394.1">
    <property type="nucleotide sequence ID" value="XM_003040348.1"/>
</dbReference>
<dbReference type="Gene3D" id="3.40.50.1820">
    <property type="entry name" value="alpha/beta hydrolase"/>
    <property type="match status" value="1"/>
</dbReference>
<evidence type="ECO:0000259" key="1">
    <source>
        <dbReference type="Pfam" id="PF01738"/>
    </source>
</evidence>
<dbReference type="KEGG" id="nhe:NECHADRAFT_94828"/>